<feature type="transmembrane region" description="Helical" evidence="2">
    <location>
        <begin position="87"/>
        <end position="109"/>
    </location>
</feature>
<evidence type="ECO:0000313" key="3">
    <source>
        <dbReference type="EMBL" id="THV30145.1"/>
    </source>
</evidence>
<feature type="compositionally biased region" description="Pro residues" evidence="1">
    <location>
        <begin position="33"/>
        <end position="46"/>
    </location>
</feature>
<evidence type="ECO:0000256" key="2">
    <source>
        <dbReference type="SAM" id="Phobius"/>
    </source>
</evidence>
<feature type="region of interest" description="Disordered" evidence="1">
    <location>
        <begin position="116"/>
        <end position="153"/>
    </location>
</feature>
<dbReference type="Proteomes" id="UP000305792">
    <property type="component" value="Unassembled WGS sequence"/>
</dbReference>
<comment type="caution">
    <text evidence="3">The sequence shown here is derived from an EMBL/GenBank/DDBJ whole genome shotgun (WGS) entry which is preliminary data.</text>
</comment>
<reference evidence="3 4" key="1">
    <citation type="journal article" date="2018" name="Int. J. Syst. Evol. Microbiol.">
        <title>Glycomyces paridis sp. nov., isolated from the medicinal plant Paris polyphylla.</title>
        <authorList>
            <person name="Fang X.M."/>
            <person name="Bai J.L."/>
            <person name="Su J."/>
            <person name="Zhao L.L."/>
            <person name="Liu H.Y."/>
            <person name="Ma B.P."/>
            <person name="Zhang Y.Q."/>
            <person name="Yu L.Y."/>
        </authorList>
    </citation>
    <scope>NUCLEOTIDE SEQUENCE [LARGE SCALE GENOMIC DNA]</scope>
    <source>
        <strain evidence="3 4">CPCC 204357</strain>
    </source>
</reference>
<feature type="compositionally biased region" description="Low complexity" evidence="1">
    <location>
        <begin position="9"/>
        <end position="18"/>
    </location>
</feature>
<accession>A0A4S8PKB5</accession>
<sequence>MTYPPPGGQNPQYQLQPEPQQPSDPYMQGYGSTPPPPQPGHYPPQPNYTQPPSQPMMPPVGVQPGYPTAPGTVLPPPIPPAQQGGNLTVILAVVVGLVVVLGIAAVLIIPGMMGDEDPQAGGGDDPTTGEATSEEPTAEETEAAPTEEETTEAAAAIEGWGSPISSEDDYDPNSPVGVAITYQLAYNSNDDATLESLVSADATEDMKWDLDAKLAAEDDYDFIIWGLKREGGTDSEVQAWAGWTWDDTAPATDDDLSLSYTYTLVQEDGEWKLYDLVYGAP</sequence>
<evidence type="ECO:0000256" key="1">
    <source>
        <dbReference type="SAM" id="MobiDB-lite"/>
    </source>
</evidence>
<feature type="compositionally biased region" description="Acidic residues" evidence="1">
    <location>
        <begin position="132"/>
        <end position="151"/>
    </location>
</feature>
<dbReference type="OrthoDB" id="5186845at2"/>
<proteinExistence type="predicted"/>
<evidence type="ECO:0008006" key="5">
    <source>
        <dbReference type="Google" id="ProtNLM"/>
    </source>
</evidence>
<dbReference type="AlphaFoldDB" id="A0A4S8PKB5"/>
<evidence type="ECO:0000313" key="4">
    <source>
        <dbReference type="Proteomes" id="UP000305792"/>
    </source>
</evidence>
<protein>
    <recommendedName>
        <fullName evidence="5">DUF4878 domain-containing protein</fullName>
    </recommendedName>
</protein>
<dbReference type="RefSeq" id="WP_136529018.1">
    <property type="nucleotide sequence ID" value="NZ_STGX01000004.1"/>
</dbReference>
<organism evidence="3 4">
    <name type="scientific">Glycomyces paridis</name>
    <dbReference type="NCBI Taxonomy" id="2126555"/>
    <lineage>
        <taxon>Bacteria</taxon>
        <taxon>Bacillati</taxon>
        <taxon>Actinomycetota</taxon>
        <taxon>Actinomycetes</taxon>
        <taxon>Glycomycetales</taxon>
        <taxon>Glycomycetaceae</taxon>
        <taxon>Glycomyces</taxon>
    </lineage>
</organism>
<keyword evidence="2" id="KW-0812">Transmembrane</keyword>
<keyword evidence="4" id="KW-1185">Reference proteome</keyword>
<dbReference type="EMBL" id="STGX01000004">
    <property type="protein sequence ID" value="THV30145.1"/>
    <property type="molecule type" value="Genomic_DNA"/>
</dbReference>
<feature type="region of interest" description="Disordered" evidence="1">
    <location>
        <begin position="1"/>
        <end position="77"/>
    </location>
</feature>
<keyword evidence="2" id="KW-0472">Membrane</keyword>
<name>A0A4S8PKB5_9ACTN</name>
<gene>
    <name evidence="3" type="ORF">E9998_07150</name>
</gene>
<keyword evidence="2" id="KW-1133">Transmembrane helix</keyword>